<reference evidence="5 6" key="1">
    <citation type="submission" date="2020-07" db="EMBL/GenBank/DDBJ databases">
        <title>Sequencing the genomes of 1000 actinobacteria strains.</title>
        <authorList>
            <person name="Klenk H.-P."/>
        </authorList>
    </citation>
    <scope>NUCLEOTIDE SEQUENCE [LARGE SCALE GENOMIC DNA]</scope>
    <source>
        <strain evidence="5 6">DSM 42178</strain>
    </source>
</reference>
<evidence type="ECO:0000256" key="3">
    <source>
        <dbReference type="RuleBase" id="RU003616"/>
    </source>
</evidence>
<dbReference type="Gene3D" id="2.60.40.790">
    <property type="match status" value="1"/>
</dbReference>
<dbReference type="RefSeq" id="WP_179816770.1">
    <property type="nucleotide sequence ID" value="NZ_JACBZD010000002.1"/>
</dbReference>
<feature type="domain" description="SHSP" evidence="4">
    <location>
        <begin position="45"/>
        <end position="153"/>
    </location>
</feature>
<dbReference type="InterPro" id="IPR002068">
    <property type="entry name" value="A-crystallin/Hsp20_dom"/>
</dbReference>
<evidence type="ECO:0000256" key="1">
    <source>
        <dbReference type="ARBA" id="ARBA00023016"/>
    </source>
</evidence>
<dbReference type="SUPFAM" id="SSF49764">
    <property type="entry name" value="HSP20-like chaperones"/>
    <property type="match status" value="1"/>
</dbReference>
<dbReference type="CDD" id="cd06464">
    <property type="entry name" value="ACD_sHsps-like"/>
    <property type="match status" value="1"/>
</dbReference>
<dbReference type="PANTHER" id="PTHR46733:SF4">
    <property type="entry name" value="HEAT SHOCK PROTEIN 21, CHLOROPLASTIC"/>
    <property type="match status" value="1"/>
</dbReference>
<gene>
    <name evidence="5" type="ORF">FHU37_004860</name>
</gene>
<comment type="similarity">
    <text evidence="2 3">Belongs to the small heat shock protein (HSP20) family.</text>
</comment>
<evidence type="ECO:0000259" key="4">
    <source>
        <dbReference type="PROSITE" id="PS01031"/>
    </source>
</evidence>
<name>A0A853AB42_9ACTN</name>
<organism evidence="5 6">
    <name type="scientific">Allostreptomyces psammosilenae</name>
    <dbReference type="NCBI Taxonomy" id="1892865"/>
    <lineage>
        <taxon>Bacteria</taxon>
        <taxon>Bacillati</taxon>
        <taxon>Actinomycetota</taxon>
        <taxon>Actinomycetes</taxon>
        <taxon>Kitasatosporales</taxon>
        <taxon>Streptomycetaceae</taxon>
        <taxon>Allostreptomyces</taxon>
    </lineage>
</organism>
<accession>A0A853AB42</accession>
<dbReference type="GO" id="GO:0009408">
    <property type="term" value="P:response to heat"/>
    <property type="evidence" value="ECO:0007669"/>
    <property type="project" value="InterPro"/>
</dbReference>
<evidence type="ECO:0000256" key="2">
    <source>
        <dbReference type="PROSITE-ProRule" id="PRU00285"/>
    </source>
</evidence>
<comment type="caution">
    <text evidence="5">The sequence shown here is derived from an EMBL/GenBank/DDBJ whole genome shotgun (WGS) entry which is preliminary data.</text>
</comment>
<keyword evidence="6" id="KW-1185">Reference proteome</keyword>
<evidence type="ECO:0000313" key="5">
    <source>
        <dbReference type="EMBL" id="NYI07831.1"/>
    </source>
</evidence>
<evidence type="ECO:0000313" key="6">
    <source>
        <dbReference type="Proteomes" id="UP000567795"/>
    </source>
</evidence>
<protein>
    <submittedName>
        <fullName evidence="5">HSP20 family protein</fullName>
    </submittedName>
</protein>
<dbReference type="Proteomes" id="UP000567795">
    <property type="component" value="Unassembled WGS sequence"/>
</dbReference>
<dbReference type="PANTHER" id="PTHR46733">
    <property type="entry name" value="26.5 KDA HEAT SHOCK PROTEIN, MITOCHONDRIAL"/>
    <property type="match status" value="1"/>
</dbReference>
<dbReference type="Pfam" id="PF00011">
    <property type="entry name" value="HSP20"/>
    <property type="match status" value="1"/>
</dbReference>
<proteinExistence type="inferred from homology"/>
<dbReference type="InterPro" id="IPR044587">
    <property type="entry name" value="HSP21-like"/>
</dbReference>
<sequence length="157" mass="17441">MTLPARRGGGLPARGRGPWGLWDPFSELENLWGEMGRLFERGAVPAGERPWMPLAEEVETESEYLVRAELPGVPRENVDVEVDDNELRIHGKLEEEQRGRVLSRRTGEFAYRTTLPGGIDSDHVEADLSEGILTVHIPKAAPAKRHRIEIGGGGKKE</sequence>
<dbReference type="PROSITE" id="PS01031">
    <property type="entry name" value="SHSP"/>
    <property type="match status" value="1"/>
</dbReference>
<keyword evidence="1" id="KW-0346">Stress response</keyword>
<dbReference type="InterPro" id="IPR008978">
    <property type="entry name" value="HSP20-like_chaperone"/>
</dbReference>
<dbReference type="EMBL" id="JACBZD010000002">
    <property type="protein sequence ID" value="NYI07831.1"/>
    <property type="molecule type" value="Genomic_DNA"/>
</dbReference>
<dbReference type="AlphaFoldDB" id="A0A853AB42"/>